<evidence type="ECO:0000313" key="1">
    <source>
        <dbReference type="EMBL" id="KAG6703598.1"/>
    </source>
</evidence>
<reference evidence="1" key="1">
    <citation type="submission" date="2021-01" db="EMBL/GenBank/DDBJ databases">
        <authorList>
            <person name="Lovell J.T."/>
            <person name="Bentley N."/>
            <person name="Bhattarai G."/>
            <person name="Jenkins J.W."/>
            <person name="Sreedasyam A."/>
            <person name="Alarcon Y."/>
            <person name="Bock C."/>
            <person name="Boston L."/>
            <person name="Carlson J."/>
            <person name="Cervantes K."/>
            <person name="Clermont K."/>
            <person name="Krom N."/>
            <person name="Kubenka K."/>
            <person name="Mamidi S."/>
            <person name="Mattison C."/>
            <person name="Monteros M."/>
            <person name="Pisani C."/>
            <person name="Plott C."/>
            <person name="Rajasekar S."/>
            <person name="Rhein H.S."/>
            <person name="Rohla C."/>
            <person name="Song M."/>
            <person name="Hilaire R.S."/>
            <person name="Shu S."/>
            <person name="Wells L."/>
            <person name="Wang X."/>
            <person name="Webber J."/>
            <person name="Heerema R.J."/>
            <person name="Klein P."/>
            <person name="Conner P."/>
            <person name="Grauke L."/>
            <person name="Grimwood J."/>
            <person name="Schmutz J."/>
            <person name="Randall J.J."/>
        </authorList>
    </citation>
    <scope>NUCLEOTIDE SEQUENCE</scope>
    <source>
        <tissue evidence="1">Leaf</tissue>
    </source>
</reference>
<dbReference type="Proteomes" id="UP000811246">
    <property type="component" value="Chromosome 7"/>
</dbReference>
<gene>
    <name evidence="1" type="ORF">I3842_07G092100</name>
</gene>
<dbReference type="EMBL" id="CM031831">
    <property type="protein sequence ID" value="KAG6703598.1"/>
    <property type="molecule type" value="Genomic_DNA"/>
</dbReference>
<sequence length="140" mass="15766">MPLTNFIFQQNTNTHRQKILSLNLACTFYSILTPYTSLSPSLQPTSTPLYPPLNHALTFHIISSRLSSMISQIADYFPLQSTKTNPNQLNYSSFQPQKNQHIMHFNFSTCFSIFSSHFGGQQQPLIAPTSSFISVDSSSL</sequence>
<accession>A0A922JDZ8</accession>
<organism evidence="1 2">
    <name type="scientific">Carya illinoinensis</name>
    <name type="common">Pecan</name>
    <dbReference type="NCBI Taxonomy" id="32201"/>
    <lineage>
        <taxon>Eukaryota</taxon>
        <taxon>Viridiplantae</taxon>
        <taxon>Streptophyta</taxon>
        <taxon>Embryophyta</taxon>
        <taxon>Tracheophyta</taxon>
        <taxon>Spermatophyta</taxon>
        <taxon>Magnoliopsida</taxon>
        <taxon>eudicotyledons</taxon>
        <taxon>Gunneridae</taxon>
        <taxon>Pentapetalae</taxon>
        <taxon>rosids</taxon>
        <taxon>fabids</taxon>
        <taxon>Fagales</taxon>
        <taxon>Juglandaceae</taxon>
        <taxon>Carya</taxon>
    </lineage>
</organism>
<comment type="caution">
    <text evidence="1">The sequence shown here is derived from an EMBL/GenBank/DDBJ whole genome shotgun (WGS) entry which is preliminary data.</text>
</comment>
<evidence type="ECO:0000313" key="2">
    <source>
        <dbReference type="Proteomes" id="UP000811246"/>
    </source>
</evidence>
<name>A0A922JDZ8_CARIL</name>
<protein>
    <submittedName>
        <fullName evidence="1">Uncharacterized protein</fullName>
    </submittedName>
</protein>
<dbReference type="AlphaFoldDB" id="A0A922JDZ8"/>
<proteinExistence type="predicted"/>